<dbReference type="KEGG" id="mgot:MgSA37_03381"/>
<dbReference type="AlphaFoldDB" id="A0A0X8X3T4"/>
<evidence type="ECO:0000313" key="2">
    <source>
        <dbReference type="Proteomes" id="UP000218263"/>
    </source>
</evidence>
<dbReference type="EMBL" id="AP017313">
    <property type="protein sequence ID" value="BAU55200.1"/>
    <property type="molecule type" value="Genomic_DNA"/>
</dbReference>
<evidence type="ECO:0000313" key="1">
    <source>
        <dbReference type="EMBL" id="BAU55200.1"/>
    </source>
</evidence>
<reference evidence="1 2" key="1">
    <citation type="submission" date="2015-12" db="EMBL/GenBank/DDBJ databases">
        <title>Genome sequence of Mucilaginibacter gotjawali.</title>
        <authorList>
            <person name="Lee J.S."/>
            <person name="Lee K.C."/>
            <person name="Kim K.K."/>
            <person name="Lee B.W."/>
        </authorList>
    </citation>
    <scope>NUCLEOTIDE SEQUENCE [LARGE SCALE GENOMIC DNA]</scope>
    <source>
        <strain evidence="1 2">SA3-7</strain>
    </source>
</reference>
<dbReference type="Proteomes" id="UP000218263">
    <property type="component" value="Chromosome"/>
</dbReference>
<proteinExistence type="predicted"/>
<organism evidence="1 2">
    <name type="scientific">Mucilaginibacter gotjawali</name>
    <dbReference type="NCBI Taxonomy" id="1550579"/>
    <lineage>
        <taxon>Bacteria</taxon>
        <taxon>Pseudomonadati</taxon>
        <taxon>Bacteroidota</taxon>
        <taxon>Sphingobacteriia</taxon>
        <taxon>Sphingobacteriales</taxon>
        <taxon>Sphingobacteriaceae</taxon>
        <taxon>Mucilaginibacter</taxon>
    </lineage>
</organism>
<accession>A0A0X8X3T4</accession>
<name>A0A0X8X3T4_9SPHI</name>
<protein>
    <submittedName>
        <fullName evidence="1">Uncharacterized protein</fullName>
    </submittedName>
</protein>
<keyword evidence="2" id="KW-1185">Reference proteome</keyword>
<sequence>MKFCFDISVKNTQLLILLVGNLFPGTFPEK</sequence>
<gene>
    <name evidence="1" type="ORF">MgSA37_03381</name>
</gene>